<feature type="transmembrane region" description="Helical" evidence="12">
    <location>
        <begin position="36"/>
        <end position="52"/>
    </location>
</feature>
<dbReference type="Pfam" id="PF01151">
    <property type="entry name" value="ELO"/>
    <property type="match status" value="1"/>
</dbReference>
<dbReference type="AlphaFoldDB" id="A0AAW2ZNM5"/>
<dbReference type="PANTHER" id="PTHR11157">
    <property type="entry name" value="FATTY ACID ACYL TRANSFERASE-RELATED"/>
    <property type="match status" value="1"/>
</dbReference>
<dbReference type="InterPro" id="IPR030457">
    <property type="entry name" value="ELO_CS"/>
</dbReference>
<dbReference type="GO" id="GO:0042761">
    <property type="term" value="P:very long-chain fatty acid biosynthetic process"/>
    <property type="evidence" value="ECO:0007669"/>
    <property type="project" value="TreeGrafter"/>
</dbReference>
<accession>A0AAW2ZNM5</accession>
<proteinExistence type="inferred from homology"/>
<evidence type="ECO:0000256" key="5">
    <source>
        <dbReference type="ARBA" id="ARBA00022692"/>
    </source>
</evidence>
<keyword evidence="6 12" id="KW-0276">Fatty acid metabolism</keyword>
<dbReference type="GO" id="GO:0034625">
    <property type="term" value="P:fatty acid elongation, monounsaturated fatty acid"/>
    <property type="evidence" value="ECO:0007669"/>
    <property type="project" value="TreeGrafter"/>
</dbReference>
<keyword evidence="7 12" id="KW-1133">Transmembrane helix</keyword>
<evidence type="ECO:0000256" key="11">
    <source>
        <dbReference type="ARBA" id="ARBA00044291"/>
    </source>
</evidence>
<evidence type="ECO:0000256" key="9">
    <source>
        <dbReference type="ARBA" id="ARBA00023136"/>
    </source>
</evidence>
<evidence type="ECO:0000256" key="7">
    <source>
        <dbReference type="ARBA" id="ARBA00022989"/>
    </source>
</evidence>
<dbReference type="GO" id="GO:0005789">
    <property type="term" value="C:endoplasmic reticulum membrane"/>
    <property type="evidence" value="ECO:0007669"/>
    <property type="project" value="TreeGrafter"/>
</dbReference>
<keyword evidence="10 12" id="KW-0275">Fatty acid biosynthesis</keyword>
<dbReference type="GO" id="GO:0030148">
    <property type="term" value="P:sphingolipid biosynthetic process"/>
    <property type="evidence" value="ECO:0007669"/>
    <property type="project" value="TreeGrafter"/>
</dbReference>
<evidence type="ECO:0000256" key="4">
    <source>
        <dbReference type="ARBA" id="ARBA00022679"/>
    </source>
</evidence>
<reference evidence="13 14" key="1">
    <citation type="submission" date="2024-03" db="EMBL/GenBank/DDBJ databases">
        <title>The Acrasis kona genome and developmental transcriptomes reveal deep origins of eukaryotic multicellular pathways.</title>
        <authorList>
            <person name="Sheikh S."/>
            <person name="Fu C.-J."/>
            <person name="Brown M.W."/>
            <person name="Baldauf S.L."/>
        </authorList>
    </citation>
    <scope>NUCLEOTIDE SEQUENCE [LARGE SCALE GENOMIC DNA]</scope>
    <source>
        <strain evidence="13 14">ATCC MYA-3509</strain>
    </source>
</reference>
<feature type="transmembrane region" description="Helical" evidence="12">
    <location>
        <begin position="240"/>
        <end position="264"/>
    </location>
</feature>
<organism evidence="13 14">
    <name type="scientific">Acrasis kona</name>
    <dbReference type="NCBI Taxonomy" id="1008807"/>
    <lineage>
        <taxon>Eukaryota</taxon>
        <taxon>Discoba</taxon>
        <taxon>Heterolobosea</taxon>
        <taxon>Tetramitia</taxon>
        <taxon>Eutetramitia</taxon>
        <taxon>Acrasidae</taxon>
        <taxon>Acrasis</taxon>
    </lineage>
</organism>
<name>A0AAW2ZNM5_9EUKA</name>
<keyword evidence="4 12" id="KW-0808">Transferase</keyword>
<comment type="catalytic activity">
    <reaction evidence="12">
        <text>an acyl-CoA + malonyl-CoA + H(+) = a 3-oxoacyl-CoA + CO2 + CoA</text>
        <dbReference type="Rhea" id="RHEA:50252"/>
        <dbReference type="ChEBI" id="CHEBI:15378"/>
        <dbReference type="ChEBI" id="CHEBI:16526"/>
        <dbReference type="ChEBI" id="CHEBI:57287"/>
        <dbReference type="ChEBI" id="CHEBI:57384"/>
        <dbReference type="ChEBI" id="CHEBI:58342"/>
        <dbReference type="ChEBI" id="CHEBI:90726"/>
    </reaction>
    <physiologicalReaction direction="left-to-right" evidence="12">
        <dbReference type="Rhea" id="RHEA:50253"/>
    </physiologicalReaction>
</comment>
<evidence type="ECO:0000256" key="3">
    <source>
        <dbReference type="ARBA" id="ARBA00022516"/>
    </source>
</evidence>
<keyword evidence="8 12" id="KW-0443">Lipid metabolism</keyword>
<dbReference type="EMBL" id="JAOPGA020001747">
    <property type="protein sequence ID" value="KAL0491034.1"/>
    <property type="molecule type" value="Genomic_DNA"/>
</dbReference>
<evidence type="ECO:0000256" key="6">
    <source>
        <dbReference type="ARBA" id="ARBA00022832"/>
    </source>
</evidence>
<feature type="transmembrane region" description="Helical" evidence="12">
    <location>
        <begin position="204"/>
        <end position="228"/>
    </location>
</feature>
<dbReference type="GO" id="GO:0009922">
    <property type="term" value="F:fatty acid elongase activity"/>
    <property type="evidence" value="ECO:0007669"/>
    <property type="project" value="InterPro"/>
</dbReference>
<evidence type="ECO:0000313" key="13">
    <source>
        <dbReference type="EMBL" id="KAL0491034.1"/>
    </source>
</evidence>
<comment type="similarity">
    <text evidence="2 12">Belongs to the ELO family.</text>
</comment>
<keyword evidence="3 12" id="KW-0444">Lipid biosynthesis</keyword>
<evidence type="ECO:0000256" key="1">
    <source>
        <dbReference type="ARBA" id="ARBA00004141"/>
    </source>
</evidence>
<dbReference type="Proteomes" id="UP001431209">
    <property type="component" value="Unassembled WGS sequence"/>
</dbReference>
<evidence type="ECO:0000256" key="2">
    <source>
        <dbReference type="ARBA" id="ARBA00007263"/>
    </source>
</evidence>
<keyword evidence="5 12" id="KW-0812">Transmembrane</keyword>
<gene>
    <name evidence="13" type="ORF">AKO1_002688</name>
</gene>
<evidence type="ECO:0000313" key="14">
    <source>
        <dbReference type="Proteomes" id="UP001431209"/>
    </source>
</evidence>
<evidence type="ECO:0000256" key="10">
    <source>
        <dbReference type="ARBA" id="ARBA00023160"/>
    </source>
</evidence>
<dbReference type="GO" id="GO:0034626">
    <property type="term" value="P:fatty acid elongation, polyunsaturated fatty acid"/>
    <property type="evidence" value="ECO:0007669"/>
    <property type="project" value="TreeGrafter"/>
</dbReference>
<keyword evidence="14" id="KW-1185">Reference proteome</keyword>
<dbReference type="PANTHER" id="PTHR11157:SF17">
    <property type="entry name" value="ELONGATION OF VERY LONG CHAIN FATTY ACIDS PROTEIN 6"/>
    <property type="match status" value="1"/>
</dbReference>
<sequence length="280" mass="32594">MNFTSIPALDSVLQQYHERYASVYGPWWVSLKYPHILPWATVAVYVSMVFGMPKLMKAVGLEKGINVSPIMKVWNLFLSVWSAAMALGTGIPYIIFMYQEGFFTGLCDERKGLYEPSTMGMWANMFVASKYLELFDTFLLIAKTPTREVPFLHWYHHTTVLLFTWYAQLYSYTGAIFMVVNATVHTFMYWYYFRMECGHKPSWAFALTIGQISQMFVGIFVNGSWMFMRWYEGRNCPCTAPGIITAACAIMYASYAFLFLQFFFKRYYSAPTVRTEKKKQ</sequence>
<dbReference type="EC" id="2.3.1.-" evidence="12"/>
<protein>
    <recommendedName>
        <fullName evidence="11 12">Elongation of fatty acids protein</fullName>
        <ecNumber evidence="12">2.3.1.-</ecNumber>
    </recommendedName>
</protein>
<comment type="subcellular location">
    <subcellularLocation>
        <location evidence="1">Membrane</location>
        <topology evidence="1">Multi-pass membrane protein</topology>
    </subcellularLocation>
</comment>
<dbReference type="GO" id="GO:0019367">
    <property type="term" value="P:fatty acid elongation, saturated fatty acid"/>
    <property type="evidence" value="ECO:0007669"/>
    <property type="project" value="TreeGrafter"/>
</dbReference>
<feature type="transmembrane region" description="Helical" evidence="12">
    <location>
        <begin position="73"/>
        <end position="96"/>
    </location>
</feature>
<feature type="transmembrane region" description="Helical" evidence="12">
    <location>
        <begin position="169"/>
        <end position="192"/>
    </location>
</feature>
<dbReference type="PROSITE" id="PS01188">
    <property type="entry name" value="ELO"/>
    <property type="match status" value="1"/>
</dbReference>
<evidence type="ECO:0000256" key="8">
    <source>
        <dbReference type="ARBA" id="ARBA00023098"/>
    </source>
</evidence>
<keyword evidence="9 12" id="KW-0472">Membrane</keyword>
<comment type="caution">
    <text evidence="13">The sequence shown here is derived from an EMBL/GenBank/DDBJ whole genome shotgun (WGS) entry which is preliminary data.</text>
</comment>
<evidence type="ECO:0000256" key="12">
    <source>
        <dbReference type="RuleBase" id="RU361115"/>
    </source>
</evidence>
<dbReference type="InterPro" id="IPR002076">
    <property type="entry name" value="ELO_fam"/>
</dbReference>